<proteinExistence type="predicted"/>
<sequence>MRRCAVGLCGSCVVACAVLQLRQLQLLPEDPSPMDPAVRMDVSAVGIYVQAANPALWNQMYQCIDSVVQAHGGPVDVFVSTLNESVAELYRSNLTAASSRLRRWEVQVLENRGADLGQFFQQVLREPMDQYEAVLKIHTKKLELWRNYILENLCASPAVVKRALEALKDPKVHMAGPKEFIFLGGKATFSQAMCDIIQCRTTKVQLFPKQTVQAMERAWPLLGQAVPLPPARRFAIVAGSCFWLRGHSTALAGNFTANLPRLLGNMTLAYRPRSAHQIEHAVERLLPTLVYSSGGLIARLSA</sequence>
<dbReference type="Proteomes" id="UP001178507">
    <property type="component" value="Unassembled WGS sequence"/>
</dbReference>
<dbReference type="Pfam" id="PF05045">
    <property type="entry name" value="RgpF"/>
    <property type="match status" value="1"/>
</dbReference>
<dbReference type="AlphaFoldDB" id="A0AA36IRY7"/>
<evidence type="ECO:0000313" key="2">
    <source>
        <dbReference type="EMBL" id="CAJ1392565.1"/>
    </source>
</evidence>
<name>A0AA36IRY7_9DINO</name>
<feature type="chain" id="PRO_5041290565" evidence="1">
    <location>
        <begin position="17"/>
        <end position="302"/>
    </location>
</feature>
<organism evidence="2 3">
    <name type="scientific">Effrenium voratum</name>
    <dbReference type="NCBI Taxonomy" id="2562239"/>
    <lineage>
        <taxon>Eukaryota</taxon>
        <taxon>Sar</taxon>
        <taxon>Alveolata</taxon>
        <taxon>Dinophyceae</taxon>
        <taxon>Suessiales</taxon>
        <taxon>Symbiodiniaceae</taxon>
        <taxon>Effrenium</taxon>
    </lineage>
</organism>
<dbReference type="InterPro" id="IPR007739">
    <property type="entry name" value="RgpF"/>
</dbReference>
<accession>A0AA36IRY7</accession>
<feature type="signal peptide" evidence="1">
    <location>
        <begin position="1"/>
        <end position="16"/>
    </location>
</feature>
<protein>
    <submittedName>
        <fullName evidence="2">Uncharacterized protein</fullName>
    </submittedName>
</protein>
<reference evidence="2" key="1">
    <citation type="submission" date="2023-08" db="EMBL/GenBank/DDBJ databases">
        <authorList>
            <person name="Chen Y."/>
            <person name="Shah S."/>
            <person name="Dougan E. K."/>
            <person name="Thang M."/>
            <person name="Chan C."/>
        </authorList>
    </citation>
    <scope>NUCLEOTIDE SEQUENCE</scope>
</reference>
<evidence type="ECO:0000313" key="3">
    <source>
        <dbReference type="Proteomes" id="UP001178507"/>
    </source>
</evidence>
<evidence type="ECO:0000256" key="1">
    <source>
        <dbReference type="SAM" id="SignalP"/>
    </source>
</evidence>
<gene>
    <name evidence="2" type="ORF">EVOR1521_LOCUS17628</name>
</gene>
<comment type="caution">
    <text evidence="2">The sequence shown here is derived from an EMBL/GenBank/DDBJ whole genome shotgun (WGS) entry which is preliminary data.</text>
</comment>
<dbReference type="EMBL" id="CAUJNA010002358">
    <property type="protein sequence ID" value="CAJ1392565.1"/>
    <property type="molecule type" value="Genomic_DNA"/>
</dbReference>
<keyword evidence="1" id="KW-0732">Signal</keyword>
<keyword evidence="3" id="KW-1185">Reference proteome</keyword>